<dbReference type="Proteomes" id="UP000630142">
    <property type="component" value="Unassembled WGS sequence"/>
</dbReference>
<reference evidence="3" key="1">
    <citation type="journal article" date="2014" name="Int. J. Syst. Evol. Microbiol.">
        <title>Complete genome sequence of Corynebacterium casei LMG S-19264T (=DSM 44701T), isolated from a smear-ripened cheese.</title>
        <authorList>
            <consortium name="US DOE Joint Genome Institute (JGI-PGF)"/>
            <person name="Walter F."/>
            <person name="Albersmeier A."/>
            <person name="Kalinowski J."/>
            <person name="Ruckert C."/>
        </authorList>
    </citation>
    <scope>NUCLEOTIDE SEQUENCE</scope>
    <source>
        <strain evidence="3">KCTC 42249</strain>
    </source>
</reference>
<evidence type="ECO:0000256" key="1">
    <source>
        <dbReference type="SAM" id="MobiDB-lite"/>
    </source>
</evidence>
<dbReference type="EMBL" id="BMZQ01000002">
    <property type="protein sequence ID" value="GHD15033.1"/>
    <property type="molecule type" value="Genomic_DNA"/>
</dbReference>
<evidence type="ECO:0000313" key="3">
    <source>
        <dbReference type="EMBL" id="GHD15033.1"/>
    </source>
</evidence>
<feature type="chain" id="PRO_5035285716" description="Antifreeze protein" evidence="2">
    <location>
        <begin position="28"/>
        <end position="112"/>
    </location>
</feature>
<protein>
    <recommendedName>
        <fullName evidence="5">Antifreeze protein</fullName>
    </recommendedName>
</protein>
<feature type="signal peptide" evidence="2">
    <location>
        <begin position="1"/>
        <end position="27"/>
    </location>
</feature>
<proteinExistence type="predicted"/>
<dbReference type="RefSeq" id="WP_189503658.1">
    <property type="nucleotide sequence ID" value="NZ_BMZQ01000002.1"/>
</dbReference>
<dbReference type="AlphaFoldDB" id="A0A8J3DWZ2"/>
<evidence type="ECO:0000313" key="4">
    <source>
        <dbReference type="Proteomes" id="UP000630142"/>
    </source>
</evidence>
<keyword evidence="2" id="KW-0732">Signal</keyword>
<evidence type="ECO:0008006" key="5">
    <source>
        <dbReference type="Google" id="ProtNLM"/>
    </source>
</evidence>
<reference evidence="3" key="2">
    <citation type="submission" date="2020-09" db="EMBL/GenBank/DDBJ databases">
        <authorList>
            <person name="Sun Q."/>
            <person name="Kim S."/>
        </authorList>
    </citation>
    <scope>NUCLEOTIDE SEQUENCE</scope>
    <source>
        <strain evidence="3">KCTC 42249</strain>
    </source>
</reference>
<keyword evidence="4" id="KW-1185">Reference proteome</keyword>
<sequence length="112" mass="12710">MLKIVQTTALSLSVLLGSFATLPAAQAASVSVTVAPETVQYRHERDWRHERHRDRPRRACTPERATEKAWKMGINRPRVSNVNRNTIAVRGFQRGHTVRVLFARAPNCPVIR</sequence>
<evidence type="ECO:0000256" key="2">
    <source>
        <dbReference type="SAM" id="SignalP"/>
    </source>
</evidence>
<gene>
    <name evidence="3" type="ORF">GCM10016234_21250</name>
</gene>
<organism evidence="3 4">
    <name type="scientific">Tianweitania populi</name>
    <dbReference type="NCBI Taxonomy" id="1607949"/>
    <lineage>
        <taxon>Bacteria</taxon>
        <taxon>Pseudomonadati</taxon>
        <taxon>Pseudomonadota</taxon>
        <taxon>Alphaproteobacteria</taxon>
        <taxon>Hyphomicrobiales</taxon>
        <taxon>Phyllobacteriaceae</taxon>
        <taxon>Tianweitania</taxon>
    </lineage>
</organism>
<feature type="region of interest" description="Disordered" evidence="1">
    <location>
        <begin position="45"/>
        <end position="65"/>
    </location>
</feature>
<comment type="caution">
    <text evidence="3">The sequence shown here is derived from an EMBL/GenBank/DDBJ whole genome shotgun (WGS) entry which is preliminary data.</text>
</comment>
<accession>A0A8J3DWZ2</accession>
<name>A0A8J3DWZ2_9HYPH</name>